<organism evidence="1 2">
    <name type="scientific">Phytophthora nicotianae (strain INRA-310)</name>
    <name type="common">Phytophthora parasitica</name>
    <dbReference type="NCBI Taxonomy" id="761204"/>
    <lineage>
        <taxon>Eukaryota</taxon>
        <taxon>Sar</taxon>
        <taxon>Stramenopiles</taxon>
        <taxon>Oomycota</taxon>
        <taxon>Peronosporomycetes</taxon>
        <taxon>Peronosporales</taxon>
        <taxon>Peronosporaceae</taxon>
        <taxon>Phytophthora</taxon>
    </lineage>
</organism>
<evidence type="ECO:0000313" key="2">
    <source>
        <dbReference type="Proteomes" id="UP000018817"/>
    </source>
</evidence>
<gene>
    <name evidence="1" type="ORF">PPTG_22220</name>
</gene>
<dbReference type="Proteomes" id="UP000018817">
    <property type="component" value="Unassembled WGS sequence"/>
</dbReference>
<proteinExistence type="predicted"/>
<name>W2QMA4_PHYN3</name>
<protein>
    <submittedName>
        <fullName evidence="1">Uncharacterized protein</fullName>
    </submittedName>
</protein>
<evidence type="ECO:0000313" key="1">
    <source>
        <dbReference type="EMBL" id="ETN14302.1"/>
    </source>
</evidence>
<dbReference type="RefSeq" id="XP_008900639.1">
    <property type="nucleotide sequence ID" value="XM_008902391.1"/>
</dbReference>
<dbReference type="GeneID" id="20190819"/>
<reference evidence="1 2" key="2">
    <citation type="submission" date="2013-11" db="EMBL/GenBank/DDBJ databases">
        <title>The Genome Sequence of Phytophthora parasitica INRA-310.</title>
        <authorList>
            <consortium name="The Broad Institute Genomics Platform"/>
            <person name="Russ C."/>
            <person name="Tyler B."/>
            <person name="Panabieres F."/>
            <person name="Shan W."/>
            <person name="Tripathy S."/>
            <person name="Grunwald N."/>
            <person name="Machado M."/>
            <person name="Johnson C.S."/>
            <person name="Arredondo F."/>
            <person name="Hong C."/>
            <person name="Coffey M."/>
            <person name="Young S.K."/>
            <person name="Zeng Q."/>
            <person name="Gargeya S."/>
            <person name="Fitzgerald M."/>
            <person name="Abouelleil A."/>
            <person name="Alvarado L."/>
            <person name="Chapman S.B."/>
            <person name="Gainer-Dewar J."/>
            <person name="Goldberg J."/>
            <person name="Griggs A."/>
            <person name="Gujja S."/>
            <person name="Hansen M."/>
            <person name="Howarth C."/>
            <person name="Imamovic A."/>
            <person name="Ireland A."/>
            <person name="Larimer J."/>
            <person name="McCowan C."/>
            <person name="Murphy C."/>
            <person name="Pearson M."/>
            <person name="Poon T.W."/>
            <person name="Priest M."/>
            <person name="Roberts A."/>
            <person name="Saif S."/>
            <person name="Shea T."/>
            <person name="Sykes S."/>
            <person name="Wortman J."/>
            <person name="Nusbaum C."/>
            <person name="Birren B."/>
        </authorList>
    </citation>
    <scope>NUCLEOTIDE SEQUENCE [LARGE SCALE GENOMIC DNA]</scope>
    <source>
        <strain evidence="1 2">INRA-310</strain>
    </source>
</reference>
<dbReference type="EMBL" id="KI669573">
    <property type="protein sequence ID" value="ETN14302.1"/>
    <property type="molecule type" value="Genomic_DNA"/>
</dbReference>
<accession>W2QMA4</accession>
<dbReference type="VEuPathDB" id="FungiDB:PPTG_22220"/>
<dbReference type="AlphaFoldDB" id="W2QMA4"/>
<reference evidence="2" key="1">
    <citation type="submission" date="2011-12" db="EMBL/GenBank/DDBJ databases">
        <authorList>
            <consortium name="The Broad Institute Genome Sequencing Platform"/>
            <person name="Russ C."/>
            <person name="Tyler B."/>
            <person name="Panabieres F."/>
            <person name="Shan W."/>
            <person name="Tripathy S."/>
            <person name="Grunwald N."/>
            <person name="Machado M."/>
            <person name="Young S.K."/>
            <person name="Zeng Q."/>
            <person name="Gargeya S."/>
            <person name="Fitzgerald M."/>
            <person name="Haas B."/>
            <person name="Abouelleil A."/>
            <person name="Alvarado L."/>
            <person name="Arachchi H.M."/>
            <person name="Berlin A."/>
            <person name="Chapman S.B."/>
            <person name="Gearin G."/>
            <person name="Goldberg J."/>
            <person name="Griggs A."/>
            <person name="Gujja S."/>
            <person name="Hansen M."/>
            <person name="Heiman D."/>
            <person name="Howarth C."/>
            <person name="Larimer J."/>
            <person name="Lui A."/>
            <person name="MacDonald P.J.P."/>
            <person name="McCowen C."/>
            <person name="Montmayeur A."/>
            <person name="Murphy C."/>
            <person name="Neiman D."/>
            <person name="Pearson M."/>
            <person name="Priest M."/>
            <person name="Roberts A."/>
            <person name="Saif S."/>
            <person name="Shea T."/>
            <person name="Sisk P."/>
            <person name="Stolte C."/>
            <person name="Sykes S."/>
            <person name="Wortman J."/>
            <person name="Nusbaum C."/>
            <person name="Birren B."/>
        </authorList>
    </citation>
    <scope>NUCLEOTIDE SEQUENCE [LARGE SCALE GENOMIC DNA]</scope>
    <source>
        <strain evidence="2">INRA-310</strain>
    </source>
</reference>
<sequence>MKALSAAKTSIQRLADSSNGAVTWLVVQDFQVLASSYDVNSSGRR</sequence>